<name>A0A538SDY9_UNCEI</name>
<dbReference type="SUPFAM" id="SSF55681">
    <property type="entry name" value="Class II aaRS and biotin synthetases"/>
    <property type="match status" value="1"/>
</dbReference>
<organism evidence="3 4">
    <name type="scientific">Eiseniibacteriota bacterium</name>
    <dbReference type="NCBI Taxonomy" id="2212470"/>
    <lineage>
        <taxon>Bacteria</taxon>
        <taxon>Candidatus Eiseniibacteriota</taxon>
    </lineage>
</organism>
<reference evidence="3 4" key="1">
    <citation type="journal article" date="2019" name="Nat. Microbiol.">
        <title>Mediterranean grassland soil C-N compound turnover is dependent on rainfall and depth, and is mediated by genomically divergent microorganisms.</title>
        <authorList>
            <person name="Diamond S."/>
            <person name="Andeer P.F."/>
            <person name="Li Z."/>
            <person name="Crits-Christoph A."/>
            <person name="Burstein D."/>
            <person name="Anantharaman K."/>
            <person name="Lane K.R."/>
            <person name="Thomas B.C."/>
            <person name="Pan C."/>
            <person name="Northen T.R."/>
            <person name="Banfield J.F."/>
        </authorList>
    </citation>
    <scope>NUCLEOTIDE SEQUENCE [LARGE SCALE GENOMIC DNA]</scope>
    <source>
        <strain evidence="3">WS_1</strain>
    </source>
</reference>
<sequence length="261" mass="28039">MPVVESDLIRTARGMRFLGVPAEFHESLGSTNDEAFRRAEEGAPEGLVVLARHQTAGKGRLGRTWFDQPDRSLMFSILLKPTIPLPSYSLLSLTLASSIAAAASMLASAITIKWPNDVLQDGKKFCGVLAESRALRPGDPPVLVLGAGINVGYSEEDFPPEFRATATSLTTRDGSRPDMGGLLSKILGHFGHELAMLEERGMIDLLRFLGSRMPKPGSPVRVVLPDRVVEGEYVSLTVTGALQVRNASTGAVETLTAGIMR</sequence>
<dbReference type="Proteomes" id="UP000316292">
    <property type="component" value="Unassembled WGS sequence"/>
</dbReference>
<comment type="caution">
    <text evidence="3">The sequence shown here is derived from an EMBL/GenBank/DDBJ whole genome shotgun (WGS) entry which is preliminary data.</text>
</comment>
<dbReference type="Gene3D" id="3.30.930.10">
    <property type="entry name" value="Bira Bifunctional Protein, Domain 2"/>
    <property type="match status" value="1"/>
</dbReference>
<evidence type="ECO:0000256" key="1">
    <source>
        <dbReference type="ARBA" id="ARBA00022598"/>
    </source>
</evidence>
<dbReference type="AlphaFoldDB" id="A0A538SDY9"/>
<dbReference type="PANTHER" id="PTHR12835:SF5">
    <property type="entry name" value="BIOTIN--PROTEIN LIGASE"/>
    <property type="match status" value="1"/>
</dbReference>
<dbReference type="InterPro" id="IPR045864">
    <property type="entry name" value="aa-tRNA-synth_II/BPL/LPL"/>
</dbReference>
<dbReference type="CDD" id="cd16442">
    <property type="entry name" value="BPL"/>
    <property type="match status" value="1"/>
</dbReference>
<protein>
    <submittedName>
        <fullName evidence="3">Biotin--[acetyl-CoA-carboxylase] ligase</fullName>
        <ecNumber evidence="3">6.3.4.15</ecNumber>
    </submittedName>
</protein>
<proteinExistence type="predicted"/>
<dbReference type="NCBIfam" id="TIGR00121">
    <property type="entry name" value="birA_ligase"/>
    <property type="match status" value="1"/>
</dbReference>
<feature type="domain" description="BPL/LPL catalytic" evidence="2">
    <location>
        <begin position="21"/>
        <end position="198"/>
    </location>
</feature>
<evidence type="ECO:0000313" key="4">
    <source>
        <dbReference type="Proteomes" id="UP000316292"/>
    </source>
</evidence>
<dbReference type="GO" id="GO:0004077">
    <property type="term" value="F:biotin--[biotin carboxyl-carrier protein] ligase activity"/>
    <property type="evidence" value="ECO:0007669"/>
    <property type="project" value="UniProtKB-EC"/>
</dbReference>
<evidence type="ECO:0000313" key="3">
    <source>
        <dbReference type="EMBL" id="TMQ49597.1"/>
    </source>
</evidence>
<dbReference type="EMBL" id="VBOR01000055">
    <property type="protein sequence ID" value="TMQ49597.1"/>
    <property type="molecule type" value="Genomic_DNA"/>
</dbReference>
<keyword evidence="1 3" id="KW-0436">Ligase</keyword>
<dbReference type="PROSITE" id="PS51733">
    <property type="entry name" value="BPL_LPL_CATALYTIC"/>
    <property type="match status" value="1"/>
</dbReference>
<gene>
    <name evidence="3" type="ORF">E6K71_04470</name>
</gene>
<accession>A0A538SDY9</accession>
<dbReference type="EC" id="6.3.4.15" evidence="3"/>
<evidence type="ECO:0000259" key="2">
    <source>
        <dbReference type="PROSITE" id="PS51733"/>
    </source>
</evidence>
<dbReference type="PANTHER" id="PTHR12835">
    <property type="entry name" value="BIOTIN PROTEIN LIGASE"/>
    <property type="match status" value="1"/>
</dbReference>
<dbReference type="InterPro" id="IPR004143">
    <property type="entry name" value="BPL_LPL_catalytic"/>
</dbReference>
<dbReference type="Pfam" id="PF03099">
    <property type="entry name" value="BPL_LplA_LipB"/>
    <property type="match status" value="1"/>
</dbReference>
<dbReference type="GO" id="GO:0005737">
    <property type="term" value="C:cytoplasm"/>
    <property type="evidence" value="ECO:0007669"/>
    <property type="project" value="TreeGrafter"/>
</dbReference>
<dbReference type="InterPro" id="IPR004408">
    <property type="entry name" value="Biotin_CoA_COase_ligase"/>
</dbReference>